<gene>
    <name evidence="2" type="ORF">SAMN06265338_101292</name>
</gene>
<sequence length="138" mass="15463">MCSWRTTARDAAIGARIRTRRERLAITVQELAEYAGVSPAAVRLYEEGLTPVPPEQLLKVSKRLSVMPGYFFDLPLRSAPKPKQRVRVTRAASPSELIEIGNMFLSVSDGQKRRFMLRFLQRVAQDEAKHGFGACSDA</sequence>
<proteinExistence type="predicted"/>
<dbReference type="RefSeq" id="WP_088518783.1">
    <property type="nucleotide sequence ID" value="NZ_FYDG01000001.1"/>
</dbReference>
<dbReference type="Proteomes" id="UP000198418">
    <property type="component" value="Unassembled WGS sequence"/>
</dbReference>
<dbReference type="SUPFAM" id="SSF47413">
    <property type="entry name" value="lambda repressor-like DNA-binding domains"/>
    <property type="match status" value="1"/>
</dbReference>
<dbReference type="Gene3D" id="1.10.260.40">
    <property type="entry name" value="lambda repressor-like DNA-binding domains"/>
    <property type="match status" value="1"/>
</dbReference>
<evidence type="ECO:0000313" key="2">
    <source>
        <dbReference type="EMBL" id="SNB52613.1"/>
    </source>
</evidence>
<dbReference type="EMBL" id="FYDG01000001">
    <property type="protein sequence ID" value="SNB52613.1"/>
    <property type="molecule type" value="Genomic_DNA"/>
</dbReference>
<dbReference type="InterPro" id="IPR010982">
    <property type="entry name" value="Lambda_DNA-bd_dom_sf"/>
</dbReference>
<dbReference type="GO" id="GO:0003677">
    <property type="term" value="F:DNA binding"/>
    <property type="evidence" value="ECO:0007669"/>
    <property type="project" value="InterPro"/>
</dbReference>
<feature type="domain" description="HTH cro/C1-type" evidence="1">
    <location>
        <begin position="17"/>
        <end position="71"/>
    </location>
</feature>
<dbReference type="PROSITE" id="PS50943">
    <property type="entry name" value="HTH_CROC1"/>
    <property type="match status" value="1"/>
</dbReference>
<dbReference type="InterPro" id="IPR001387">
    <property type="entry name" value="Cro/C1-type_HTH"/>
</dbReference>
<dbReference type="OrthoDB" id="7869536at2"/>
<dbReference type="AlphaFoldDB" id="A0A212PZZ5"/>
<evidence type="ECO:0000313" key="3">
    <source>
        <dbReference type="Proteomes" id="UP000198418"/>
    </source>
</evidence>
<evidence type="ECO:0000259" key="1">
    <source>
        <dbReference type="PROSITE" id="PS50943"/>
    </source>
</evidence>
<reference evidence="3" key="1">
    <citation type="submission" date="2017-06" db="EMBL/GenBank/DDBJ databases">
        <authorList>
            <person name="Varghese N."/>
            <person name="Submissions S."/>
        </authorList>
    </citation>
    <scope>NUCLEOTIDE SEQUENCE [LARGE SCALE GENOMIC DNA]</scope>
    <source>
        <strain evidence="3">DSM 137</strain>
    </source>
</reference>
<protein>
    <submittedName>
        <fullName evidence="2">Transcriptional regulator, contains XRE-family HTH domain</fullName>
    </submittedName>
</protein>
<organism evidence="2 3">
    <name type="scientific">Rhodoblastus acidophilus</name>
    <name type="common">Rhodopseudomonas acidophila</name>
    <dbReference type="NCBI Taxonomy" id="1074"/>
    <lineage>
        <taxon>Bacteria</taxon>
        <taxon>Pseudomonadati</taxon>
        <taxon>Pseudomonadota</taxon>
        <taxon>Alphaproteobacteria</taxon>
        <taxon>Hyphomicrobiales</taxon>
        <taxon>Rhodoblastaceae</taxon>
        <taxon>Rhodoblastus</taxon>
    </lineage>
</organism>
<dbReference type="SMART" id="SM00530">
    <property type="entry name" value="HTH_XRE"/>
    <property type="match status" value="1"/>
</dbReference>
<dbReference type="CDD" id="cd00093">
    <property type="entry name" value="HTH_XRE"/>
    <property type="match status" value="1"/>
</dbReference>
<keyword evidence="3" id="KW-1185">Reference proteome</keyword>
<accession>A0A212PZZ5</accession>
<name>A0A212PZZ5_RHOAC</name>
<dbReference type="Pfam" id="PF01381">
    <property type="entry name" value="HTH_3"/>
    <property type="match status" value="1"/>
</dbReference>